<dbReference type="GO" id="GO:0005829">
    <property type="term" value="C:cytosol"/>
    <property type="evidence" value="ECO:0007669"/>
    <property type="project" value="TreeGrafter"/>
</dbReference>
<sequence length="282" mass="28761">MTPPPIWCGPLHLEFGARTYVVGIINTAPDSFAGDGLAGDAGAAEALGRTMRAAGADILDVGGRSTRPGAVPVEEAEEARRTVPAVRRLAAGGVPVSVDTISARVAAAALDAGAAMVNDVSGLRDPGMAPLVARAGVPVVVMDWNDRSDAPDVLAATAAFLRERIAAGVAAGIPEGRIIIDPGYGFGLTVPQNMALLRRLRELTALGRPLFIGTSRKGSIGRVLNLSVDDRLEGTAATVAVAIANGADFVRVHDVAAMVRVARMTDAIVRGWPPAAGGAASP</sequence>
<reference evidence="11 12" key="1">
    <citation type="journal article" date="2019" name="Nat. Microbiol.">
        <title>Mediterranean grassland soil C-N compound turnover is dependent on rainfall and depth, and is mediated by genomically divergent microorganisms.</title>
        <authorList>
            <person name="Diamond S."/>
            <person name="Andeer P.F."/>
            <person name="Li Z."/>
            <person name="Crits-Christoph A."/>
            <person name="Burstein D."/>
            <person name="Anantharaman K."/>
            <person name="Lane K.R."/>
            <person name="Thomas B.C."/>
            <person name="Pan C."/>
            <person name="Northen T.R."/>
            <person name="Banfield J.F."/>
        </authorList>
    </citation>
    <scope>NUCLEOTIDE SEQUENCE [LARGE SCALE GENOMIC DNA]</scope>
    <source>
        <strain evidence="11">NP_3</strain>
    </source>
</reference>
<evidence type="ECO:0000259" key="10">
    <source>
        <dbReference type="PROSITE" id="PS50972"/>
    </source>
</evidence>
<evidence type="ECO:0000313" key="11">
    <source>
        <dbReference type="EMBL" id="TMI91016.1"/>
    </source>
</evidence>
<dbReference type="GO" id="GO:0046872">
    <property type="term" value="F:metal ion binding"/>
    <property type="evidence" value="ECO:0007669"/>
    <property type="project" value="UniProtKB-KW"/>
</dbReference>
<keyword evidence="7" id="KW-0479">Metal-binding</keyword>
<evidence type="ECO:0000256" key="5">
    <source>
        <dbReference type="ARBA" id="ARBA00012458"/>
    </source>
</evidence>
<dbReference type="EC" id="2.5.1.15" evidence="5"/>
<evidence type="ECO:0000256" key="1">
    <source>
        <dbReference type="ARBA" id="ARBA00000012"/>
    </source>
</evidence>
<dbReference type="PANTHER" id="PTHR20941:SF1">
    <property type="entry name" value="FOLIC ACID SYNTHESIS PROTEIN FOL1"/>
    <property type="match status" value="1"/>
</dbReference>
<dbReference type="InterPro" id="IPR011005">
    <property type="entry name" value="Dihydropteroate_synth-like_sf"/>
</dbReference>
<evidence type="ECO:0000256" key="9">
    <source>
        <dbReference type="ARBA" id="ARBA00022909"/>
    </source>
</evidence>
<dbReference type="GO" id="GO:0004156">
    <property type="term" value="F:dihydropteroate synthase activity"/>
    <property type="evidence" value="ECO:0007669"/>
    <property type="project" value="UniProtKB-EC"/>
</dbReference>
<dbReference type="EMBL" id="VBAK01000105">
    <property type="protein sequence ID" value="TMI91016.1"/>
    <property type="molecule type" value="Genomic_DNA"/>
</dbReference>
<dbReference type="Proteomes" id="UP000318509">
    <property type="component" value="Unassembled WGS sequence"/>
</dbReference>
<organism evidence="11 12">
    <name type="scientific">Candidatus Segetimicrobium genomatis</name>
    <dbReference type="NCBI Taxonomy" id="2569760"/>
    <lineage>
        <taxon>Bacteria</taxon>
        <taxon>Bacillati</taxon>
        <taxon>Candidatus Sysuimicrobiota</taxon>
        <taxon>Candidatus Sysuimicrobiia</taxon>
        <taxon>Candidatus Sysuimicrobiales</taxon>
        <taxon>Candidatus Segetimicrobiaceae</taxon>
        <taxon>Candidatus Segetimicrobium</taxon>
    </lineage>
</organism>
<feature type="domain" description="Pterin-binding" evidence="10">
    <location>
        <begin position="19"/>
        <end position="263"/>
    </location>
</feature>
<accession>A0A537K631</accession>
<evidence type="ECO:0000256" key="4">
    <source>
        <dbReference type="ARBA" id="ARBA00009503"/>
    </source>
</evidence>
<comment type="caution">
    <text evidence="11">The sequence shown here is derived from an EMBL/GenBank/DDBJ whole genome shotgun (WGS) entry which is preliminary data.</text>
</comment>
<keyword evidence="6 11" id="KW-0808">Transferase</keyword>
<evidence type="ECO:0000256" key="7">
    <source>
        <dbReference type="ARBA" id="ARBA00022723"/>
    </source>
</evidence>
<dbReference type="NCBIfam" id="TIGR01496">
    <property type="entry name" value="DHPS"/>
    <property type="match status" value="1"/>
</dbReference>
<dbReference type="Gene3D" id="3.20.20.20">
    <property type="entry name" value="Dihydropteroate synthase-like"/>
    <property type="match status" value="1"/>
</dbReference>
<dbReference type="InterPro" id="IPR045031">
    <property type="entry name" value="DHP_synth-like"/>
</dbReference>
<name>A0A537K631_9BACT</name>
<dbReference type="PROSITE" id="PS00793">
    <property type="entry name" value="DHPS_2"/>
    <property type="match status" value="1"/>
</dbReference>
<keyword evidence="8" id="KW-0460">Magnesium</keyword>
<dbReference type="AlphaFoldDB" id="A0A537K631"/>
<dbReference type="GO" id="GO:0046654">
    <property type="term" value="P:tetrahydrofolate biosynthetic process"/>
    <property type="evidence" value="ECO:0007669"/>
    <property type="project" value="TreeGrafter"/>
</dbReference>
<evidence type="ECO:0000313" key="12">
    <source>
        <dbReference type="Proteomes" id="UP000318509"/>
    </source>
</evidence>
<dbReference type="InterPro" id="IPR000489">
    <property type="entry name" value="Pterin-binding_dom"/>
</dbReference>
<evidence type="ECO:0000256" key="6">
    <source>
        <dbReference type="ARBA" id="ARBA00022679"/>
    </source>
</evidence>
<proteinExistence type="inferred from homology"/>
<dbReference type="InterPro" id="IPR006390">
    <property type="entry name" value="DHP_synth_dom"/>
</dbReference>
<evidence type="ECO:0000256" key="2">
    <source>
        <dbReference type="ARBA" id="ARBA00001946"/>
    </source>
</evidence>
<comment type="similarity">
    <text evidence="4">Belongs to the DHPS family.</text>
</comment>
<dbReference type="PROSITE" id="PS50972">
    <property type="entry name" value="PTERIN_BINDING"/>
    <property type="match status" value="1"/>
</dbReference>
<dbReference type="Pfam" id="PF00809">
    <property type="entry name" value="Pterin_bind"/>
    <property type="match status" value="1"/>
</dbReference>
<comment type="cofactor">
    <cofactor evidence="2">
        <name>Mg(2+)</name>
        <dbReference type="ChEBI" id="CHEBI:18420"/>
    </cofactor>
</comment>
<evidence type="ECO:0000256" key="3">
    <source>
        <dbReference type="ARBA" id="ARBA00004763"/>
    </source>
</evidence>
<comment type="pathway">
    <text evidence="3">Cofactor biosynthesis; tetrahydrofolate biosynthesis; 7,8-dihydrofolate from 2-amino-4-hydroxy-6-hydroxymethyl-7,8-dihydropteridine diphosphate and 4-aminobenzoate: step 1/2.</text>
</comment>
<gene>
    <name evidence="11" type="primary">folP</name>
    <name evidence="11" type="ORF">E6H00_04825</name>
</gene>
<dbReference type="PANTHER" id="PTHR20941">
    <property type="entry name" value="FOLATE SYNTHESIS PROTEINS"/>
    <property type="match status" value="1"/>
</dbReference>
<dbReference type="SUPFAM" id="SSF51717">
    <property type="entry name" value="Dihydropteroate synthetase-like"/>
    <property type="match status" value="1"/>
</dbReference>
<protein>
    <recommendedName>
        <fullName evidence="5">dihydropteroate synthase</fullName>
        <ecNumber evidence="5">2.5.1.15</ecNumber>
    </recommendedName>
</protein>
<comment type="catalytic activity">
    <reaction evidence="1">
        <text>(7,8-dihydropterin-6-yl)methyl diphosphate + 4-aminobenzoate = 7,8-dihydropteroate + diphosphate</text>
        <dbReference type="Rhea" id="RHEA:19949"/>
        <dbReference type="ChEBI" id="CHEBI:17836"/>
        <dbReference type="ChEBI" id="CHEBI:17839"/>
        <dbReference type="ChEBI" id="CHEBI:33019"/>
        <dbReference type="ChEBI" id="CHEBI:72950"/>
        <dbReference type="EC" id="2.5.1.15"/>
    </reaction>
</comment>
<keyword evidence="9" id="KW-0289">Folate biosynthesis</keyword>
<evidence type="ECO:0000256" key="8">
    <source>
        <dbReference type="ARBA" id="ARBA00022842"/>
    </source>
</evidence>
<dbReference type="GO" id="GO:0046656">
    <property type="term" value="P:folic acid biosynthetic process"/>
    <property type="evidence" value="ECO:0007669"/>
    <property type="project" value="UniProtKB-KW"/>
</dbReference>